<protein>
    <submittedName>
        <fullName evidence="2">Uncharacterized protein</fullName>
    </submittedName>
</protein>
<dbReference type="EMBL" id="CAAKMV010000022">
    <property type="protein sequence ID" value="VIO52173.1"/>
    <property type="molecule type" value="Genomic_DNA"/>
</dbReference>
<reference evidence="3" key="1">
    <citation type="submission" date="2019-04" db="EMBL/GenBank/DDBJ databases">
        <authorList>
            <person name="Melise S."/>
            <person name="Noan J."/>
            <person name="Okalmin O."/>
        </authorList>
    </citation>
    <scope>NUCLEOTIDE SEQUENCE</scope>
    <source>
        <strain evidence="3">FN9</strain>
    </source>
</reference>
<evidence type="ECO:0000313" key="2">
    <source>
        <dbReference type="EMBL" id="CAG1982854.1"/>
    </source>
</evidence>
<dbReference type="Proteomes" id="UP000746612">
    <property type="component" value="Unassembled WGS sequence"/>
</dbReference>
<dbReference type="AlphaFoldDB" id="A0A4U9FFH4"/>
<gene>
    <name evidence="3" type="ORF">FUG_LOCUS18598</name>
    <name evidence="2" type="ORF">MDCFG202_LOCUS232202</name>
</gene>
<proteinExistence type="predicted"/>
<dbReference type="EMBL" id="CAJPIJ010000129">
    <property type="protein sequence ID" value="CAG1982854.1"/>
    <property type="molecule type" value="Genomic_DNA"/>
</dbReference>
<evidence type="ECO:0000313" key="3">
    <source>
        <dbReference type="EMBL" id="VIO52173.1"/>
    </source>
</evidence>
<name>A0A4U9FFH4_GIBZA</name>
<keyword evidence="1" id="KW-1133">Transmembrane helix</keyword>
<sequence length="119" mass="13670">MSTEENQNRQNPYYAIWTDPGHCTECNFGNMKSAQTCERVLPNGSMCSAALPLRQMMPVPLQQEHNNHPERDTNFEETIFLALTLLVVTIFVFFTTVFITILIIIFNVLTVFKSIARRV</sequence>
<evidence type="ECO:0000313" key="4">
    <source>
        <dbReference type="Proteomes" id="UP000746612"/>
    </source>
</evidence>
<accession>A0A4U9FFH4</accession>
<keyword evidence="1" id="KW-0472">Membrane</keyword>
<organism evidence="2 4">
    <name type="scientific">Gibberella zeae</name>
    <name type="common">Wheat head blight fungus</name>
    <name type="synonym">Fusarium graminearum</name>
    <dbReference type="NCBI Taxonomy" id="5518"/>
    <lineage>
        <taxon>Eukaryota</taxon>
        <taxon>Fungi</taxon>
        <taxon>Dikarya</taxon>
        <taxon>Ascomycota</taxon>
        <taxon>Pezizomycotina</taxon>
        <taxon>Sordariomycetes</taxon>
        <taxon>Hypocreomycetidae</taxon>
        <taxon>Hypocreales</taxon>
        <taxon>Nectriaceae</taxon>
        <taxon>Fusarium</taxon>
    </lineage>
</organism>
<feature type="transmembrane region" description="Helical" evidence="1">
    <location>
        <begin position="79"/>
        <end position="112"/>
    </location>
</feature>
<evidence type="ECO:0000256" key="1">
    <source>
        <dbReference type="SAM" id="Phobius"/>
    </source>
</evidence>
<keyword evidence="1" id="KW-0812">Transmembrane</keyword>
<reference evidence="2" key="2">
    <citation type="submission" date="2021-03" db="EMBL/GenBank/DDBJ databases">
        <authorList>
            <person name="Alouane T."/>
            <person name="Langin T."/>
            <person name="Bonhomme L."/>
        </authorList>
    </citation>
    <scope>NUCLEOTIDE SEQUENCE</scope>
    <source>
        <strain evidence="2">MDC_Fg202</strain>
    </source>
</reference>